<evidence type="ECO:0000256" key="2">
    <source>
        <dbReference type="ARBA" id="ARBA00022475"/>
    </source>
</evidence>
<evidence type="ECO:0000313" key="8">
    <source>
        <dbReference type="Proteomes" id="UP000183400"/>
    </source>
</evidence>
<keyword evidence="8" id="KW-1185">Reference proteome</keyword>
<evidence type="ECO:0000256" key="4">
    <source>
        <dbReference type="ARBA" id="ARBA00022989"/>
    </source>
</evidence>
<dbReference type="Proteomes" id="UP000183400">
    <property type="component" value="Unassembled WGS sequence"/>
</dbReference>
<dbReference type="AlphaFoldDB" id="A0A1H3AC66"/>
<evidence type="ECO:0000256" key="1">
    <source>
        <dbReference type="ARBA" id="ARBA00004651"/>
    </source>
</evidence>
<protein>
    <submittedName>
        <fullName evidence="7">Cytochrome C oxidase subunit IV</fullName>
    </submittedName>
</protein>
<dbReference type="STRING" id="985054.SAMN05444358_104109"/>
<accession>A0A1H3AC66</accession>
<dbReference type="GO" id="GO:0005886">
    <property type="term" value="C:plasma membrane"/>
    <property type="evidence" value="ECO:0007669"/>
    <property type="project" value="UniProtKB-SubCell"/>
</dbReference>
<dbReference type="Pfam" id="PF03626">
    <property type="entry name" value="COX4_pro"/>
    <property type="match status" value="1"/>
</dbReference>
<feature type="transmembrane region" description="Helical" evidence="6">
    <location>
        <begin position="57"/>
        <end position="77"/>
    </location>
</feature>
<sequence length="78" mass="8357">MLTRAWLGLLALSVASAVLTMLHAPAALIGAGILILALIKSRIILARYLDLSTSPAWLRGFTMVLTGFAIVVFALYLM</sequence>
<evidence type="ECO:0000313" key="7">
    <source>
        <dbReference type="EMBL" id="SDX26784.1"/>
    </source>
</evidence>
<keyword evidence="5 6" id="KW-0472">Membrane</keyword>
<reference evidence="8" key="1">
    <citation type="submission" date="2016-10" db="EMBL/GenBank/DDBJ databases">
        <authorList>
            <person name="Varghese N."/>
            <person name="Submissions S."/>
        </authorList>
    </citation>
    <scope>NUCLEOTIDE SEQUENCE [LARGE SCALE GENOMIC DNA]</scope>
    <source>
        <strain evidence="8">DSM 27839</strain>
    </source>
</reference>
<keyword evidence="3 6" id="KW-0812">Transmembrane</keyword>
<organism evidence="7 8">
    <name type="scientific">Ruegeria halocynthiae</name>
    <dbReference type="NCBI Taxonomy" id="985054"/>
    <lineage>
        <taxon>Bacteria</taxon>
        <taxon>Pseudomonadati</taxon>
        <taxon>Pseudomonadota</taxon>
        <taxon>Alphaproteobacteria</taxon>
        <taxon>Rhodobacterales</taxon>
        <taxon>Roseobacteraceae</taxon>
        <taxon>Ruegeria</taxon>
    </lineage>
</organism>
<proteinExistence type="predicted"/>
<gene>
    <name evidence="7" type="ORF">SAMN05444358_104109</name>
</gene>
<keyword evidence="4 6" id="KW-1133">Transmembrane helix</keyword>
<evidence type="ECO:0000256" key="3">
    <source>
        <dbReference type="ARBA" id="ARBA00022692"/>
    </source>
</evidence>
<dbReference type="EMBL" id="FNNP01000004">
    <property type="protein sequence ID" value="SDX26784.1"/>
    <property type="molecule type" value="Genomic_DNA"/>
</dbReference>
<evidence type="ECO:0000256" key="6">
    <source>
        <dbReference type="SAM" id="Phobius"/>
    </source>
</evidence>
<evidence type="ECO:0000256" key="5">
    <source>
        <dbReference type="ARBA" id="ARBA00023136"/>
    </source>
</evidence>
<keyword evidence="2" id="KW-1003">Cell membrane</keyword>
<dbReference type="InterPro" id="IPR005171">
    <property type="entry name" value="Cyt_c_oxidase_su4_prok"/>
</dbReference>
<name>A0A1H3AC66_9RHOB</name>
<comment type="subcellular location">
    <subcellularLocation>
        <location evidence="1">Cell membrane</location>
        <topology evidence="1">Multi-pass membrane protein</topology>
    </subcellularLocation>
</comment>